<evidence type="ECO:0000256" key="4">
    <source>
        <dbReference type="PROSITE-ProRule" id="PRU00175"/>
    </source>
</evidence>
<dbReference type="InterPro" id="IPR013083">
    <property type="entry name" value="Znf_RING/FYVE/PHD"/>
</dbReference>
<feature type="compositionally biased region" description="Low complexity" evidence="5">
    <location>
        <begin position="564"/>
        <end position="585"/>
    </location>
</feature>
<dbReference type="PROSITE" id="PS50089">
    <property type="entry name" value="ZF_RING_2"/>
    <property type="match status" value="1"/>
</dbReference>
<feature type="region of interest" description="Disordered" evidence="5">
    <location>
        <begin position="21"/>
        <end position="71"/>
    </location>
</feature>
<dbReference type="PANTHER" id="PTHR14155:SF627">
    <property type="entry name" value="OS06G0192800 PROTEIN"/>
    <property type="match status" value="1"/>
</dbReference>
<dbReference type="AlphaFoldDB" id="A0AAV5ARW8"/>
<comment type="caution">
    <text evidence="7">The sequence shown here is derived from an EMBL/GenBank/DDBJ whole genome shotgun (WGS) entry which is preliminary data.</text>
</comment>
<evidence type="ECO:0000256" key="2">
    <source>
        <dbReference type="ARBA" id="ARBA00022771"/>
    </source>
</evidence>
<feature type="compositionally biased region" description="Basic and acidic residues" evidence="5">
    <location>
        <begin position="321"/>
        <end position="330"/>
    </location>
</feature>
<keyword evidence="3" id="KW-0862">Zinc</keyword>
<name>A0AAV5ARW8_9AGAM</name>
<dbReference type="PANTHER" id="PTHR14155">
    <property type="entry name" value="RING FINGER DOMAIN-CONTAINING"/>
    <property type="match status" value="1"/>
</dbReference>
<feature type="region of interest" description="Disordered" evidence="5">
    <location>
        <begin position="700"/>
        <end position="726"/>
    </location>
</feature>
<evidence type="ECO:0000259" key="6">
    <source>
        <dbReference type="PROSITE" id="PS50089"/>
    </source>
</evidence>
<dbReference type="SMART" id="SM00184">
    <property type="entry name" value="RING"/>
    <property type="match status" value="2"/>
</dbReference>
<keyword evidence="8" id="KW-1185">Reference proteome</keyword>
<organism evidence="7 8">
    <name type="scientific">Clathrus columnatus</name>
    <dbReference type="NCBI Taxonomy" id="1419009"/>
    <lineage>
        <taxon>Eukaryota</taxon>
        <taxon>Fungi</taxon>
        <taxon>Dikarya</taxon>
        <taxon>Basidiomycota</taxon>
        <taxon>Agaricomycotina</taxon>
        <taxon>Agaricomycetes</taxon>
        <taxon>Phallomycetidae</taxon>
        <taxon>Phallales</taxon>
        <taxon>Clathraceae</taxon>
        <taxon>Clathrus</taxon>
    </lineage>
</organism>
<feature type="compositionally biased region" description="Low complexity" evidence="5">
    <location>
        <begin position="503"/>
        <end position="514"/>
    </location>
</feature>
<dbReference type="GO" id="GO:0008270">
    <property type="term" value="F:zinc ion binding"/>
    <property type="evidence" value="ECO:0007669"/>
    <property type="project" value="UniProtKB-KW"/>
</dbReference>
<feature type="compositionally biased region" description="Basic and acidic residues" evidence="5">
    <location>
        <begin position="708"/>
        <end position="726"/>
    </location>
</feature>
<evidence type="ECO:0000256" key="3">
    <source>
        <dbReference type="ARBA" id="ARBA00022833"/>
    </source>
</evidence>
<feature type="compositionally biased region" description="Polar residues" evidence="5">
    <location>
        <begin position="30"/>
        <end position="50"/>
    </location>
</feature>
<accession>A0AAV5ARW8</accession>
<dbReference type="InterPro" id="IPR001841">
    <property type="entry name" value="Znf_RING"/>
</dbReference>
<feature type="region of interest" description="Disordered" evidence="5">
    <location>
        <begin position="451"/>
        <end position="543"/>
    </location>
</feature>
<protein>
    <recommendedName>
        <fullName evidence="6">RING-type domain-containing protein</fullName>
    </recommendedName>
</protein>
<feature type="region of interest" description="Disordered" evidence="5">
    <location>
        <begin position="321"/>
        <end position="344"/>
    </location>
</feature>
<evidence type="ECO:0000313" key="8">
    <source>
        <dbReference type="Proteomes" id="UP001050691"/>
    </source>
</evidence>
<feature type="compositionally biased region" description="Polar residues" evidence="5">
    <location>
        <begin position="481"/>
        <end position="502"/>
    </location>
</feature>
<feature type="region of interest" description="Disordered" evidence="5">
    <location>
        <begin position="556"/>
        <end position="645"/>
    </location>
</feature>
<feature type="compositionally biased region" description="Pro residues" evidence="5">
    <location>
        <begin position="521"/>
        <end position="538"/>
    </location>
</feature>
<reference evidence="7" key="1">
    <citation type="submission" date="2021-10" db="EMBL/GenBank/DDBJ databases">
        <title>De novo Genome Assembly of Clathrus columnatus (Basidiomycota, Fungi) Using Illumina and Nanopore Sequence Data.</title>
        <authorList>
            <person name="Ogiso-Tanaka E."/>
            <person name="Itagaki H."/>
            <person name="Hosoya T."/>
            <person name="Hosaka K."/>
        </authorList>
    </citation>
    <scope>NUCLEOTIDE SEQUENCE</scope>
    <source>
        <strain evidence="7">MO-923</strain>
    </source>
</reference>
<dbReference type="Proteomes" id="UP001050691">
    <property type="component" value="Unassembled WGS sequence"/>
</dbReference>
<evidence type="ECO:0000256" key="1">
    <source>
        <dbReference type="ARBA" id="ARBA00022723"/>
    </source>
</evidence>
<feature type="compositionally biased region" description="Low complexity" evidence="5">
    <location>
        <begin position="87"/>
        <end position="98"/>
    </location>
</feature>
<evidence type="ECO:0000256" key="5">
    <source>
        <dbReference type="SAM" id="MobiDB-lite"/>
    </source>
</evidence>
<feature type="compositionally biased region" description="Low complexity" evidence="5">
    <location>
        <begin position="600"/>
        <end position="624"/>
    </location>
</feature>
<dbReference type="EMBL" id="BPWL01000011">
    <property type="protein sequence ID" value="GJJ15889.1"/>
    <property type="molecule type" value="Genomic_DNA"/>
</dbReference>
<keyword evidence="2 4" id="KW-0863">Zinc-finger</keyword>
<sequence length="873" mass="96162">MFDSARNVLVSARFAETRVTETTTYDHEQQMNNANGDQQRNNSSSNTPRDGNNDNDHTSTSETYVFTGTGGPELLATMQNLVNRIISRDQQSQQRDNIPVPRASDSIDEDIQLHTADDAVEVSRSCPVVTTGLVTPEFQTDATAPSRTTTTPSATSPEPATTSTAPTGDAATQTSNEPNDTSNNTNPQGRPVRPLPRPHSHFHAHTPIGVIDLFTFNMGTTLPSPSGNTASFTFNLGPEAFAGFEAMFLNHLRKEREPDLERAKTLLRGMQIVPEGLVRRLERAGGVPGGQGTEDQSAGCAVCWGPLLDGVEPGEWDTAAQKEEKGKRAAEVGGAEEKQDDEDDEFRGRIVALPCAHVYHAECLLPWFARNTTCPTCRFDIDPESLTWNPQVPFAAPETEIPLPTAGPGQQGETPAPGMFHPQNLTREDIERANAAEAQRFNQFMSTIFRGFAGGEQPGQSPQPQPPQQENLRSDVEGTPAESTQQAPVETQLQTDLRSGQASSSFTPPTSHTTTEWHTAPNPPQMFGPAPPPPPPPRMHSLPALFRLPPVPLFFIPTRSSGVQPRAQPQQSGQQNPPQSQQSQSPPHPTFLSASSRQDTSQARTQPTSQPQQPTLHPLPQRQAQQHHHQHHHHHHQPHPQVQQSRFPSQFVAFPPIYPTFHVFPGGGGAVPHTHTHEQHPEIDEEMRRIMDMNRFPYPFTHPGEAMNRPETRERENVNRPERRKWISPDPVGRTLRQRVEAKERELGLRCDDVVCLVAPSDEDPVPSDSLSDASKAALTKRVQLHGAYDSRGRLCEHSFHSACLVASARIAGINVHEDDGLEDVRRADGEIEMNKDGNEEALGGRELEISCPVCRADGTLSHQEWREGVKTL</sequence>
<feature type="region of interest" description="Disordered" evidence="5">
    <location>
        <begin position="87"/>
        <end position="106"/>
    </location>
</feature>
<dbReference type="Gene3D" id="3.30.40.10">
    <property type="entry name" value="Zinc/RING finger domain, C3HC4 (zinc finger)"/>
    <property type="match status" value="1"/>
</dbReference>
<feature type="region of interest" description="Disordered" evidence="5">
    <location>
        <begin position="136"/>
        <end position="203"/>
    </location>
</feature>
<feature type="compositionally biased region" description="Polar residues" evidence="5">
    <location>
        <begin position="170"/>
        <end position="188"/>
    </location>
</feature>
<gene>
    <name evidence="7" type="ORF">Clacol_010167</name>
</gene>
<keyword evidence="1" id="KW-0479">Metal-binding</keyword>
<dbReference type="SUPFAM" id="SSF57850">
    <property type="entry name" value="RING/U-box"/>
    <property type="match status" value="1"/>
</dbReference>
<feature type="compositionally biased region" description="Low complexity" evidence="5">
    <location>
        <begin position="140"/>
        <end position="167"/>
    </location>
</feature>
<dbReference type="InterPro" id="IPR053238">
    <property type="entry name" value="RING-H2_zinc_finger"/>
</dbReference>
<feature type="compositionally biased region" description="Basic residues" evidence="5">
    <location>
        <begin position="625"/>
        <end position="638"/>
    </location>
</feature>
<proteinExistence type="predicted"/>
<dbReference type="Pfam" id="PF13639">
    <property type="entry name" value="zf-RING_2"/>
    <property type="match status" value="1"/>
</dbReference>
<feature type="domain" description="RING-type" evidence="6">
    <location>
        <begin position="300"/>
        <end position="378"/>
    </location>
</feature>
<evidence type="ECO:0000313" key="7">
    <source>
        <dbReference type="EMBL" id="GJJ15889.1"/>
    </source>
</evidence>